<dbReference type="Proteomes" id="UP000676649">
    <property type="component" value="Chromosome"/>
</dbReference>
<protein>
    <submittedName>
        <fullName evidence="1">Uncharacterized protein</fullName>
    </submittedName>
</protein>
<dbReference type="KEGG" id="mpad:KEF85_10785"/>
<proteinExistence type="predicted"/>
<reference evidence="1" key="1">
    <citation type="submission" date="2021-04" db="EMBL/GenBank/DDBJ databases">
        <title>Draft genome sequence data of methanotrophic Methylovulum sp. strain S1L and Methylomonas sp. strain S2AM isolated from boreal lake water columns.</title>
        <authorList>
            <person name="Rissanen A.J."/>
            <person name="Mangayil R."/>
            <person name="Svenning M.M."/>
            <person name="Khanongnuch R."/>
        </authorList>
    </citation>
    <scope>NUCLEOTIDE SEQUENCE</scope>
    <source>
        <strain evidence="1">S2AM</strain>
    </source>
</reference>
<keyword evidence="2" id="KW-1185">Reference proteome</keyword>
<accession>A0A975R962</accession>
<sequence length="81" mass="9382">MRKKPCTHEYLAATESARVLICKECGIVHLHIQNLAMRLEVREFLGLADTLTEAANRVRVDEKEKTRHQEFNVLKSAHRLN</sequence>
<evidence type="ECO:0000313" key="1">
    <source>
        <dbReference type="EMBL" id="QWF69846.1"/>
    </source>
</evidence>
<dbReference type="AlphaFoldDB" id="A0A975R962"/>
<organism evidence="1 2">
    <name type="scientific">Methylomonas paludis</name>
    <dbReference type="NCBI Taxonomy" id="1173101"/>
    <lineage>
        <taxon>Bacteria</taxon>
        <taxon>Pseudomonadati</taxon>
        <taxon>Pseudomonadota</taxon>
        <taxon>Gammaproteobacteria</taxon>
        <taxon>Methylococcales</taxon>
        <taxon>Methylococcaceae</taxon>
        <taxon>Methylomonas</taxon>
    </lineage>
</organism>
<dbReference type="RefSeq" id="WP_215580395.1">
    <property type="nucleotide sequence ID" value="NZ_CP073754.1"/>
</dbReference>
<evidence type="ECO:0000313" key="2">
    <source>
        <dbReference type="Proteomes" id="UP000676649"/>
    </source>
</evidence>
<dbReference type="EMBL" id="CP073754">
    <property type="protein sequence ID" value="QWF69846.1"/>
    <property type="molecule type" value="Genomic_DNA"/>
</dbReference>
<name>A0A975R962_9GAMM</name>
<gene>
    <name evidence="1" type="ORF">KEF85_10785</name>
</gene>